<dbReference type="PANTHER" id="PTHR30466">
    <property type="entry name" value="FLAVIN REDUCTASE"/>
    <property type="match status" value="1"/>
</dbReference>
<sequence length="171" mass="17833">MSQAPAVSGTGADTARFRHALGHFPSGVTVVAGLDADGAPTGLACQSFTSLSLSPPLVLICPGRNSTSWPKLHAAGRFTVNVLAADQQQVCAALGRPGKSKFDGVSWHRTEAGAFVLAGSLAWVDCDIHAVHDGGDHHIVVGAVRELAVTRDHPPLLFFRGDYGVPDLPHV</sequence>
<comment type="caution">
    <text evidence="4">The sequence shown here is derived from an EMBL/GenBank/DDBJ whole genome shotgun (WGS) entry which is preliminary data.</text>
</comment>
<dbReference type="InterPro" id="IPR050268">
    <property type="entry name" value="NADH-dep_flavin_reductase"/>
</dbReference>
<gene>
    <name evidence="4" type="ORF">GCM10020369_09580</name>
</gene>
<evidence type="ECO:0000313" key="4">
    <source>
        <dbReference type="EMBL" id="GAA3383493.1"/>
    </source>
</evidence>
<protein>
    <submittedName>
        <fullName evidence="4">Flavin reductase family protein</fullName>
    </submittedName>
</protein>
<dbReference type="Proteomes" id="UP001501676">
    <property type="component" value="Unassembled WGS sequence"/>
</dbReference>
<evidence type="ECO:0000259" key="3">
    <source>
        <dbReference type="SMART" id="SM00903"/>
    </source>
</evidence>
<organism evidence="4 5">
    <name type="scientific">Cryptosporangium minutisporangium</name>
    <dbReference type="NCBI Taxonomy" id="113569"/>
    <lineage>
        <taxon>Bacteria</taxon>
        <taxon>Bacillati</taxon>
        <taxon>Actinomycetota</taxon>
        <taxon>Actinomycetes</taxon>
        <taxon>Cryptosporangiales</taxon>
        <taxon>Cryptosporangiaceae</taxon>
        <taxon>Cryptosporangium</taxon>
    </lineage>
</organism>
<dbReference type="InterPro" id="IPR012349">
    <property type="entry name" value="Split_barrel_FMN-bd"/>
</dbReference>
<evidence type="ECO:0000256" key="2">
    <source>
        <dbReference type="ARBA" id="ARBA00023002"/>
    </source>
</evidence>
<accession>A0ABP6SS98</accession>
<evidence type="ECO:0000313" key="5">
    <source>
        <dbReference type="Proteomes" id="UP001501676"/>
    </source>
</evidence>
<name>A0ABP6SS98_9ACTN</name>
<reference evidence="5" key="1">
    <citation type="journal article" date="2019" name="Int. J. Syst. Evol. Microbiol.">
        <title>The Global Catalogue of Microorganisms (GCM) 10K type strain sequencing project: providing services to taxonomists for standard genome sequencing and annotation.</title>
        <authorList>
            <consortium name="The Broad Institute Genomics Platform"/>
            <consortium name="The Broad Institute Genome Sequencing Center for Infectious Disease"/>
            <person name="Wu L."/>
            <person name="Ma J."/>
        </authorList>
    </citation>
    <scope>NUCLEOTIDE SEQUENCE [LARGE SCALE GENOMIC DNA]</scope>
    <source>
        <strain evidence="5">JCM 9458</strain>
    </source>
</reference>
<dbReference type="EMBL" id="BAAAYN010000005">
    <property type="protein sequence ID" value="GAA3383493.1"/>
    <property type="molecule type" value="Genomic_DNA"/>
</dbReference>
<keyword evidence="5" id="KW-1185">Reference proteome</keyword>
<keyword evidence="2" id="KW-0560">Oxidoreductase</keyword>
<dbReference type="SUPFAM" id="SSF50475">
    <property type="entry name" value="FMN-binding split barrel"/>
    <property type="match status" value="1"/>
</dbReference>
<comment type="similarity">
    <text evidence="1">Belongs to the non-flavoprotein flavin reductase family.</text>
</comment>
<evidence type="ECO:0000256" key="1">
    <source>
        <dbReference type="ARBA" id="ARBA00008898"/>
    </source>
</evidence>
<dbReference type="RefSeq" id="WP_345726719.1">
    <property type="nucleotide sequence ID" value="NZ_BAAAYN010000005.1"/>
</dbReference>
<dbReference type="Gene3D" id="2.30.110.10">
    <property type="entry name" value="Electron Transport, Fmn-binding Protein, Chain A"/>
    <property type="match status" value="1"/>
</dbReference>
<dbReference type="InterPro" id="IPR002563">
    <property type="entry name" value="Flavin_Rdtase-like_dom"/>
</dbReference>
<dbReference type="Pfam" id="PF01613">
    <property type="entry name" value="Flavin_Reduct"/>
    <property type="match status" value="1"/>
</dbReference>
<dbReference type="PANTHER" id="PTHR30466:SF11">
    <property type="entry name" value="FLAVIN-DEPENDENT MONOOXYGENASE, REDUCTASE SUBUNIT HSAB"/>
    <property type="match status" value="1"/>
</dbReference>
<feature type="domain" description="Flavin reductase like" evidence="3">
    <location>
        <begin position="21"/>
        <end position="165"/>
    </location>
</feature>
<dbReference type="SMART" id="SM00903">
    <property type="entry name" value="Flavin_Reduct"/>
    <property type="match status" value="1"/>
</dbReference>
<proteinExistence type="inferred from homology"/>